<protein>
    <submittedName>
        <fullName evidence="1">Uncharacterized protein</fullName>
    </submittedName>
</protein>
<proteinExistence type="predicted"/>
<accession>A0A8T0G9Y5</accession>
<name>A0A8T0G9Y5_CERPU</name>
<reference evidence="1 2" key="1">
    <citation type="submission" date="2020-06" db="EMBL/GenBank/DDBJ databases">
        <title>WGS assembly of Ceratodon purpureus strain R40.</title>
        <authorList>
            <person name="Carey S.B."/>
            <person name="Jenkins J."/>
            <person name="Shu S."/>
            <person name="Lovell J.T."/>
            <person name="Sreedasyam A."/>
            <person name="Maumus F."/>
            <person name="Tiley G.P."/>
            <person name="Fernandez-Pozo N."/>
            <person name="Barry K."/>
            <person name="Chen C."/>
            <person name="Wang M."/>
            <person name="Lipzen A."/>
            <person name="Daum C."/>
            <person name="Saski C.A."/>
            <person name="Payton A.C."/>
            <person name="Mcbreen J.C."/>
            <person name="Conrad R.E."/>
            <person name="Kollar L.M."/>
            <person name="Olsson S."/>
            <person name="Huttunen S."/>
            <person name="Landis J.B."/>
            <person name="Wickett N.J."/>
            <person name="Johnson M.G."/>
            <person name="Rensing S.A."/>
            <person name="Grimwood J."/>
            <person name="Schmutz J."/>
            <person name="Mcdaniel S.F."/>
        </authorList>
    </citation>
    <scope>NUCLEOTIDE SEQUENCE [LARGE SCALE GENOMIC DNA]</scope>
    <source>
        <strain evidence="1 2">R40</strain>
    </source>
</reference>
<evidence type="ECO:0000313" key="1">
    <source>
        <dbReference type="EMBL" id="KAG0556166.1"/>
    </source>
</evidence>
<keyword evidence="2" id="KW-1185">Reference proteome</keyword>
<organism evidence="1 2">
    <name type="scientific">Ceratodon purpureus</name>
    <name type="common">Fire moss</name>
    <name type="synonym">Dicranum purpureum</name>
    <dbReference type="NCBI Taxonomy" id="3225"/>
    <lineage>
        <taxon>Eukaryota</taxon>
        <taxon>Viridiplantae</taxon>
        <taxon>Streptophyta</taxon>
        <taxon>Embryophyta</taxon>
        <taxon>Bryophyta</taxon>
        <taxon>Bryophytina</taxon>
        <taxon>Bryopsida</taxon>
        <taxon>Dicranidae</taxon>
        <taxon>Pseudoditrichales</taxon>
        <taxon>Ditrichaceae</taxon>
        <taxon>Ceratodon</taxon>
    </lineage>
</organism>
<sequence>MATSFTPTCPITQFGITFDFACSYHCCNLVDTTLHTRPNTPLGFTTTMSKSCCFAKSQAAFSARVFDSTYHS</sequence>
<dbReference type="EMBL" id="CM026432">
    <property type="protein sequence ID" value="KAG0556166.1"/>
    <property type="molecule type" value="Genomic_DNA"/>
</dbReference>
<dbReference type="AlphaFoldDB" id="A0A8T0G9Y5"/>
<dbReference type="Proteomes" id="UP000822688">
    <property type="component" value="Chromosome 11"/>
</dbReference>
<comment type="caution">
    <text evidence="1">The sequence shown here is derived from an EMBL/GenBank/DDBJ whole genome shotgun (WGS) entry which is preliminary data.</text>
</comment>
<evidence type="ECO:0000313" key="2">
    <source>
        <dbReference type="Proteomes" id="UP000822688"/>
    </source>
</evidence>
<gene>
    <name evidence="1" type="ORF">KC19_11G031500</name>
</gene>